<name>A0A545U621_9GAMM</name>
<dbReference type="EMBL" id="VIKS01000013">
    <property type="protein sequence ID" value="TQV84853.1"/>
    <property type="molecule type" value="Genomic_DNA"/>
</dbReference>
<comment type="caution">
    <text evidence="1">The sequence shown here is derived from an EMBL/GenBank/DDBJ whole genome shotgun (WGS) entry which is preliminary data.</text>
</comment>
<sequence length="106" mass="12097">MSTITAKLDKLNDEIRRYADKLEWETVLGLTGERHQLIQDYCEENQNQLSAEQLQLIAQKVNTCDQLVGSAVAKHKESAIQSGINLRKTHRAINHYKNTHNSATEH</sequence>
<dbReference type="AlphaFoldDB" id="A0A545U621"/>
<dbReference type="RefSeq" id="WP_142933336.1">
    <property type="nucleotide sequence ID" value="NZ_ML660169.1"/>
</dbReference>
<evidence type="ECO:0000313" key="2">
    <source>
        <dbReference type="Proteomes" id="UP000315439"/>
    </source>
</evidence>
<proteinExistence type="predicted"/>
<keyword evidence="2" id="KW-1185">Reference proteome</keyword>
<evidence type="ECO:0008006" key="3">
    <source>
        <dbReference type="Google" id="ProtNLM"/>
    </source>
</evidence>
<dbReference type="Proteomes" id="UP000315439">
    <property type="component" value="Unassembled WGS sequence"/>
</dbReference>
<reference evidence="1 2" key="1">
    <citation type="submission" date="2019-07" db="EMBL/GenBank/DDBJ databases">
        <title>Draft genome for Aliikangiella sp. M105.</title>
        <authorList>
            <person name="Wang G."/>
        </authorList>
    </citation>
    <scope>NUCLEOTIDE SEQUENCE [LARGE SCALE GENOMIC DNA]</scope>
    <source>
        <strain evidence="1 2">M105</strain>
    </source>
</reference>
<accession>A0A545U621</accession>
<organism evidence="1 2">
    <name type="scientific">Aliikangiella coralliicola</name>
    <dbReference type="NCBI Taxonomy" id="2592383"/>
    <lineage>
        <taxon>Bacteria</taxon>
        <taxon>Pseudomonadati</taxon>
        <taxon>Pseudomonadota</taxon>
        <taxon>Gammaproteobacteria</taxon>
        <taxon>Oceanospirillales</taxon>
        <taxon>Pleioneaceae</taxon>
        <taxon>Aliikangiella</taxon>
    </lineage>
</organism>
<protein>
    <recommendedName>
        <fullName evidence="3">Flagellar protein FliT</fullName>
    </recommendedName>
</protein>
<gene>
    <name evidence="1" type="ORF">FLL46_20860</name>
</gene>
<evidence type="ECO:0000313" key="1">
    <source>
        <dbReference type="EMBL" id="TQV84853.1"/>
    </source>
</evidence>